<feature type="region of interest" description="Disordered" evidence="1">
    <location>
        <begin position="1"/>
        <end position="60"/>
    </location>
</feature>
<organism evidence="2 3">
    <name type="scientific">Synaphobranchus kaupii</name>
    <name type="common">Kaup's arrowtooth eel</name>
    <dbReference type="NCBI Taxonomy" id="118154"/>
    <lineage>
        <taxon>Eukaryota</taxon>
        <taxon>Metazoa</taxon>
        <taxon>Chordata</taxon>
        <taxon>Craniata</taxon>
        <taxon>Vertebrata</taxon>
        <taxon>Euteleostomi</taxon>
        <taxon>Actinopterygii</taxon>
        <taxon>Neopterygii</taxon>
        <taxon>Teleostei</taxon>
        <taxon>Anguilliformes</taxon>
        <taxon>Synaphobranchidae</taxon>
        <taxon>Synaphobranchus</taxon>
    </lineage>
</organism>
<keyword evidence="3" id="KW-1185">Reference proteome</keyword>
<evidence type="ECO:0000256" key="1">
    <source>
        <dbReference type="SAM" id="MobiDB-lite"/>
    </source>
</evidence>
<comment type="caution">
    <text evidence="2">The sequence shown here is derived from an EMBL/GenBank/DDBJ whole genome shotgun (WGS) entry which is preliminary data.</text>
</comment>
<accession>A0A9Q1FFW1</accession>
<proteinExistence type="predicted"/>
<gene>
    <name evidence="2" type="ORF">SKAU_G00203080</name>
</gene>
<dbReference type="Proteomes" id="UP001152622">
    <property type="component" value="Chromosome 6"/>
</dbReference>
<protein>
    <submittedName>
        <fullName evidence="2">Uncharacterized protein</fullName>
    </submittedName>
</protein>
<feature type="compositionally biased region" description="Polar residues" evidence="1">
    <location>
        <begin position="28"/>
        <end position="41"/>
    </location>
</feature>
<dbReference type="EMBL" id="JAINUF010000006">
    <property type="protein sequence ID" value="KAJ8357514.1"/>
    <property type="molecule type" value="Genomic_DNA"/>
</dbReference>
<evidence type="ECO:0000313" key="3">
    <source>
        <dbReference type="Proteomes" id="UP001152622"/>
    </source>
</evidence>
<name>A0A9Q1FFW1_SYNKA</name>
<sequence>MPAICRGSRSTDETLLLSKSFDSPPPLQSSRFSPNSPSLKSITRRRATRGHRRTEEGCGGRARQTAAFNINRQATGKQNRCSMGVHKHGGGDTCVEEDKHRTMNAVGRNLNNQAATQRGARSGETPRI</sequence>
<dbReference type="AlphaFoldDB" id="A0A9Q1FFW1"/>
<feature type="compositionally biased region" description="Basic residues" evidence="1">
    <location>
        <begin position="42"/>
        <end position="52"/>
    </location>
</feature>
<reference evidence="2" key="1">
    <citation type="journal article" date="2023" name="Science">
        <title>Genome structures resolve the early diversification of teleost fishes.</title>
        <authorList>
            <person name="Parey E."/>
            <person name="Louis A."/>
            <person name="Montfort J."/>
            <person name="Bouchez O."/>
            <person name="Roques C."/>
            <person name="Iampietro C."/>
            <person name="Lluch J."/>
            <person name="Castinel A."/>
            <person name="Donnadieu C."/>
            <person name="Desvignes T."/>
            <person name="Floi Bucao C."/>
            <person name="Jouanno E."/>
            <person name="Wen M."/>
            <person name="Mejri S."/>
            <person name="Dirks R."/>
            <person name="Jansen H."/>
            <person name="Henkel C."/>
            <person name="Chen W.J."/>
            <person name="Zahm M."/>
            <person name="Cabau C."/>
            <person name="Klopp C."/>
            <person name="Thompson A.W."/>
            <person name="Robinson-Rechavi M."/>
            <person name="Braasch I."/>
            <person name="Lecointre G."/>
            <person name="Bobe J."/>
            <person name="Postlethwait J.H."/>
            <person name="Berthelot C."/>
            <person name="Roest Crollius H."/>
            <person name="Guiguen Y."/>
        </authorList>
    </citation>
    <scope>NUCLEOTIDE SEQUENCE</scope>
    <source>
        <strain evidence="2">WJC10195</strain>
    </source>
</reference>
<evidence type="ECO:0000313" key="2">
    <source>
        <dbReference type="EMBL" id="KAJ8357514.1"/>
    </source>
</evidence>